<dbReference type="Proteomes" id="UP000789525">
    <property type="component" value="Unassembled WGS sequence"/>
</dbReference>
<evidence type="ECO:0000313" key="2">
    <source>
        <dbReference type="Proteomes" id="UP000789525"/>
    </source>
</evidence>
<comment type="caution">
    <text evidence="1">The sequence shown here is derived from an EMBL/GenBank/DDBJ whole genome shotgun (WGS) entry which is preliminary data.</text>
</comment>
<feature type="non-terminal residue" evidence="1">
    <location>
        <position position="1"/>
    </location>
</feature>
<protein>
    <submittedName>
        <fullName evidence="1">12028_t:CDS:1</fullName>
    </submittedName>
</protein>
<keyword evidence="2" id="KW-1185">Reference proteome</keyword>
<accession>A0ACA9QNT0</accession>
<name>A0ACA9QNT0_9GLOM</name>
<organism evidence="1 2">
    <name type="scientific">Acaulospora colombiana</name>
    <dbReference type="NCBI Taxonomy" id="27376"/>
    <lineage>
        <taxon>Eukaryota</taxon>
        <taxon>Fungi</taxon>
        <taxon>Fungi incertae sedis</taxon>
        <taxon>Mucoromycota</taxon>
        <taxon>Glomeromycotina</taxon>
        <taxon>Glomeromycetes</taxon>
        <taxon>Diversisporales</taxon>
        <taxon>Acaulosporaceae</taxon>
        <taxon>Acaulospora</taxon>
    </lineage>
</organism>
<proteinExistence type="predicted"/>
<evidence type="ECO:0000313" key="1">
    <source>
        <dbReference type="EMBL" id="CAG8758630.1"/>
    </source>
</evidence>
<reference evidence="1" key="1">
    <citation type="submission" date="2021-06" db="EMBL/GenBank/DDBJ databases">
        <authorList>
            <person name="Kallberg Y."/>
            <person name="Tangrot J."/>
            <person name="Rosling A."/>
        </authorList>
    </citation>
    <scope>NUCLEOTIDE SEQUENCE</scope>
    <source>
        <strain evidence="1">CL356</strain>
    </source>
</reference>
<gene>
    <name evidence="1" type="ORF">ACOLOM_LOCUS13092</name>
</gene>
<feature type="non-terminal residue" evidence="1">
    <location>
        <position position="121"/>
    </location>
</feature>
<sequence>PWPIAQDFVECEAPEAFMAWYGKISVFFRQTLRLRTITDVHDWHNTITKANTPMEIQLKDSETGVIETVEMPDYKLKELKSDGMASLTSLPNEILLSIVESLFHSEEGIPITGVNAAWVSP</sequence>
<dbReference type="EMBL" id="CAJVPT010057492">
    <property type="protein sequence ID" value="CAG8758630.1"/>
    <property type="molecule type" value="Genomic_DNA"/>
</dbReference>